<reference evidence="1 2" key="1">
    <citation type="journal article" date="2015" name="Genome Announc.">
        <title>Expanding the biotechnology potential of lactobacilli through comparative genomics of 213 strains and associated genera.</title>
        <authorList>
            <person name="Sun Z."/>
            <person name="Harris H.M."/>
            <person name="McCann A."/>
            <person name="Guo C."/>
            <person name="Argimon S."/>
            <person name="Zhang W."/>
            <person name="Yang X."/>
            <person name="Jeffery I.B."/>
            <person name="Cooney J.C."/>
            <person name="Kagawa T.F."/>
            <person name="Liu W."/>
            <person name="Song Y."/>
            <person name="Salvetti E."/>
            <person name="Wrobel A."/>
            <person name="Rasinkangas P."/>
            <person name="Parkhill J."/>
            <person name="Rea M.C."/>
            <person name="O'Sullivan O."/>
            <person name="Ritari J."/>
            <person name="Douillard F.P."/>
            <person name="Paul Ross R."/>
            <person name="Yang R."/>
            <person name="Briner A.E."/>
            <person name="Felis G.E."/>
            <person name="de Vos W.M."/>
            <person name="Barrangou R."/>
            <person name="Klaenhammer T.R."/>
            <person name="Caufield P.W."/>
            <person name="Cui Y."/>
            <person name="Zhang H."/>
            <person name="O'Toole P.W."/>
        </authorList>
    </citation>
    <scope>NUCLEOTIDE SEQUENCE [LARGE SCALE GENOMIC DNA]</scope>
    <source>
        <strain evidence="1 2">DSM 19972</strain>
    </source>
</reference>
<keyword evidence="2" id="KW-1185">Reference proteome</keyword>
<accession>A0A0R1MC22</accession>
<protein>
    <submittedName>
        <fullName evidence="1">Uncharacterized protein</fullName>
    </submittedName>
</protein>
<dbReference type="PATRIC" id="fig|1423777.3.peg.376"/>
<dbReference type="AlphaFoldDB" id="A0A0R1MC22"/>
<gene>
    <name evidence="1" type="ORF">FD46_GL000356</name>
</gene>
<dbReference type="OrthoDB" id="2296534at2"/>
<sequence length="90" mass="10728">MNDNNYRAWLEGTPHIYEINFEKSVLAPQIENFPEVTRLGSFKDVRHKYWLIESTIPDINLFEQCFIAIMKKHRVPTENYKISQLQSVSR</sequence>
<evidence type="ECO:0000313" key="1">
    <source>
        <dbReference type="EMBL" id="KRL05612.1"/>
    </source>
</evidence>
<proteinExistence type="predicted"/>
<dbReference type="RefSeq" id="WP_057895358.1">
    <property type="nucleotide sequence ID" value="NZ_AZEH01000020.1"/>
</dbReference>
<comment type="caution">
    <text evidence="1">The sequence shown here is derived from an EMBL/GenBank/DDBJ whole genome shotgun (WGS) entry which is preliminary data.</text>
</comment>
<name>A0A0R1MC22_9LACO</name>
<dbReference type="EMBL" id="AZEH01000020">
    <property type="protein sequence ID" value="KRL05612.1"/>
    <property type="molecule type" value="Genomic_DNA"/>
</dbReference>
<evidence type="ECO:0000313" key="2">
    <source>
        <dbReference type="Proteomes" id="UP000051686"/>
    </source>
</evidence>
<dbReference type="Proteomes" id="UP000051686">
    <property type="component" value="Unassembled WGS sequence"/>
</dbReference>
<organism evidence="1 2">
    <name type="scientific">Liquorilactobacillus oeni DSM 19972</name>
    <dbReference type="NCBI Taxonomy" id="1423777"/>
    <lineage>
        <taxon>Bacteria</taxon>
        <taxon>Bacillati</taxon>
        <taxon>Bacillota</taxon>
        <taxon>Bacilli</taxon>
        <taxon>Lactobacillales</taxon>
        <taxon>Lactobacillaceae</taxon>
        <taxon>Liquorilactobacillus</taxon>
    </lineage>
</organism>